<evidence type="ECO:0000259" key="4">
    <source>
        <dbReference type="Pfam" id="PF17676"/>
    </source>
</evidence>
<dbReference type="InterPro" id="IPR040449">
    <property type="entry name" value="Peptidase_S66_N"/>
</dbReference>
<dbReference type="PANTHER" id="PTHR30237:SF4">
    <property type="entry name" value="LD-CARBOXYPEPTIDASE C-TERMINAL DOMAIN-CONTAINING PROTEIN"/>
    <property type="match status" value="1"/>
</dbReference>
<feature type="domain" description="LD-carboxypeptidase N-terminal" evidence="3">
    <location>
        <begin position="14"/>
        <end position="135"/>
    </location>
</feature>
<dbReference type="CDD" id="cd07062">
    <property type="entry name" value="Peptidase_S66_mccF_like"/>
    <property type="match status" value="1"/>
</dbReference>
<dbReference type="Proteomes" id="UP000741863">
    <property type="component" value="Unassembled WGS sequence"/>
</dbReference>
<comment type="similarity">
    <text evidence="1">Belongs to the peptidase S66 family.</text>
</comment>
<dbReference type="Gene3D" id="3.50.30.60">
    <property type="entry name" value="LD-carboxypeptidase A C-terminal domain-like"/>
    <property type="match status" value="1"/>
</dbReference>
<keyword evidence="2" id="KW-0378">Hydrolase</keyword>
<proteinExistence type="inferred from homology"/>
<evidence type="ECO:0000313" key="5">
    <source>
        <dbReference type="EMBL" id="MBM7630913.1"/>
    </source>
</evidence>
<comment type="caution">
    <text evidence="5">The sequence shown here is derived from an EMBL/GenBank/DDBJ whole genome shotgun (WGS) entry which is preliminary data.</text>
</comment>
<dbReference type="InterPro" id="IPR040921">
    <property type="entry name" value="Peptidase_S66C"/>
</dbReference>
<dbReference type="EMBL" id="JAFBEC010000001">
    <property type="protein sequence ID" value="MBM7630913.1"/>
    <property type="molecule type" value="Genomic_DNA"/>
</dbReference>
<dbReference type="PIRSF" id="PIRSF028757">
    <property type="entry name" value="LD-carboxypeptidase"/>
    <property type="match status" value="1"/>
</dbReference>
<keyword evidence="5" id="KW-0121">Carboxypeptidase</keyword>
<dbReference type="SUPFAM" id="SSF141986">
    <property type="entry name" value="LD-carboxypeptidase A C-terminal domain-like"/>
    <property type="match status" value="1"/>
</dbReference>
<protein>
    <submittedName>
        <fullName evidence="5">Muramoyltetrapeptide carboxypeptidase LdcA involved in peptidoglycan recycling</fullName>
    </submittedName>
</protein>
<dbReference type="Gene3D" id="3.40.50.10740">
    <property type="entry name" value="Class I glutamine amidotransferase-like"/>
    <property type="match status" value="1"/>
</dbReference>
<dbReference type="Pfam" id="PF02016">
    <property type="entry name" value="Peptidase_S66"/>
    <property type="match status" value="1"/>
</dbReference>
<reference evidence="5 6" key="1">
    <citation type="submission" date="2021-01" db="EMBL/GenBank/DDBJ databases">
        <title>Genomic Encyclopedia of Type Strains, Phase IV (KMG-IV): sequencing the most valuable type-strain genomes for metagenomic binning, comparative biology and taxonomic classification.</title>
        <authorList>
            <person name="Goeker M."/>
        </authorList>
    </citation>
    <scope>NUCLEOTIDE SEQUENCE [LARGE SCALE GENOMIC DNA]</scope>
    <source>
        <strain evidence="5 6">DSM 25540</strain>
    </source>
</reference>
<organism evidence="5 6">
    <name type="scientific">Geomicrobium sediminis</name>
    <dbReference type="NCBI Taxonomy" id="1347788"/>
    <lineage>
        <taxon>Bacteria</taxon>
        <taxon>Bacillati</taxon>
        <taxon>Bacillota</taxon>
        <taxon>Bacilli</taxon>
        <taxon>Bacillales</taxon>
        <taxon>Geomicrobium</taxon>
    </lineage>
</organism>
<dbReference type="InterPro" id="IPR027461">
    <property type="entry name" value="Carboxypeptidase_A_C_sf"/>
</dbReference>
<feature type="domain" description="LD-carboxypeptidase C-terminal" evidence="4">
    <location>
        <begin position="210"/>
        <end position="329"/>
    </location>
</feature>
<dbReference type="InterPro" id="IPR003507">
    <property type="entry name" value="S66_fam"/>
</dbReference>
<evidence type="ECO:0000313" key="6">
    <source>
        <dbReference type="Proteomes" id="UP000741863"/>
    </source>
</evidence>
<dbReference type="GO" id="GO:0004180">
    <property type="term" value="F:carboxypeptidase activity"/>
    <property type="evidence" value="ECO:0007669"/>
    <property type="project" value="UniProtKB-KW"/>
</dbReference>
<keyword evidence="6" id="KW-1185">Reference proteome</keyword>
<dbReference type="PANTHER" id="PTHR30237">
    <property type="entry name" value="MURAMOYLTETRAPEPTIDE CARBOXYPEPTIDASE"/>
    <property type="match status" value="1"/>
</dbReference>
<gene>
    <name evidence="5" type="ORF">JOD17_000004</name>
</gene>
<evidence type="ECO:0000259" key="3">
    <source>
        <dbReference type="Pfam" id="PF02016"/>
    </source>
</evidence>
<dbReference type="InterPro" id="IPR027478">
    <property type="entry name" value="LdcA_N"/>
</dbReference>
<dbReference type="SUPFAM" id="SSF52317">
    <property type="entry name" value="Class I glutamine amidotransferase-like"/>
    <property type="match status" value="1"/>
</dbReference>
<keyword evidence="5" id="KW-0645">Protease</keyword>
<evidence type="ECO:0000256" key="1">
    <source>
        <dbReference type="ARBA" id="ARBA00010233"/>
    </source>
</evidence>
<sequence>MLTKPKKLQRGDKVATISPSYGGAGEPDLHWRYKQGVERLESVFGLVVVPMPNSLKRAVDLYDHPEARAADLMCAFKDPSIKAIIANIGGDDSIRLLPHIDFDVIRNNPKVLLGYSDVTISHLFCHKAGLSSFYGPAVLTDFAENVEMFPYTIEMIKRTLFSSEVIGEVKPATEWTSEYLPWEEEETKHQRRSTQVNDGIEVLQGDGVVSGRLFGGSIEALELAKGTLLWPDEEYWNNRILFFETSEEKPEPRLIRSWLRNYAAQDILHRINGIIFGKPQDEAYFEEYKEIIRSVMKEQQLQSTPILYNANFGHTEPKFVLPYGALAEIDTKNKTFSILESGVQ</sequence>
<dbReference type="RefSeq" id="WP_204695078.1">
    <property type="nucleotide sequence ID" value="NZ_JAFBEC010000001.1"/>
</dbReference>
<evidence type="ECO:0000256" key="2">
    <source>
        <dbReference type="ARBA" id="ARBA00022801"/>
    </source>
</evidence>
<dbReference type="InterPro" id="IPR029062">
    <property type="entry name" value="Class_I_gatase-like"/>
</dbReference>
<dbReference type="Pfam" id="PF17676">
    <property type="entry name" value="Peptidase_S66C"/>
    <property type="match status" value="1"/>
</dbReference>
<name>A0ABS2P7U5_9BACL</name>
<accession>A0ABS2P7U5</accession>